<dbReference type="GO" id="GO:0051453">
    <property type="term" value="P:regulation of intracellular pH"/>
    <property type="evidence" value="ECO:0007669"/>
    <property type="project" value="TreeGrafter"/>
</dbReference>
<comment type="catalytic activity">
    <reaction evidence="11">
        <text>Na(+)(in) + H(+)(out) = Na(+)(out) + H(+)(in)</text>
        <dbReference type="Rhea" id="RHEA:29419"/>
        <dbReference type="ChEBI" id="CHEBI:15378"/>
        <dbReference type="ChEBI" id="CHEBI:29101"/>
    </reaction>
</comment>
<feature type="transmembrane region" description="Helical" evidence="13">
    <location>
        <begin position="384"/>
        <end position="405"/>
    </location>
</feature>
<keyword evidence="10" id="KW-0739">Sodium transport</keyword>
<feature type="domain" description="Cation/H+ exchanger transmembrane" evidence="14">
    <location>
        <begin position="38"/>
        <end position="442"/>
    </location>
</feature>
<evidence type="ECO:0000313" key="15">
    <source>
        <dbReference type="EMBL" id="CAB4285197.1"/>
    </source>
</evidence>
<evidence type="ECO:0000256" key="13">
    <source>
        <dbReference type="SAM" id="Phobius"/>
    </source>
</evidence>
<evidence type="ECO:0000313" key="16">
    <source>
        <dbReference type="Proteomes" id="UP000507222"/>
    </source>
</evidence>
<proteinExistence type="predicted"/>
<evidence type="ECO:0000256" key="6">
    <source>
        <dbReference type="ARBA" id="ARBA00022989"/>
    </source>
</evidence>
<evidence type="ECO:0000256" key="1">
    <source>
        <dbReference type="ARBA" id="ARBA00004141"/>
    </source>
</evidence>
<keyword evidence="3" id="KW-0633">Potassium transport</keyword>
<feature type="transmembrane region" description="Helical" evidence="13">
    <location>
        <begin position="21"/>
        <end position="40"/>
    </location>
</feature>
<feature type="transmembrane region" description="Helical" evidence="13">
    <location>
        <begin position="77"/>
        <end position="95"/>
    </location>
</feature>
<dbReference type="EMBL" id="CAEKDK010000006">
    <property type="protein sequence ID" value="CAB4285197.1"/>
    <property type="molecule type" value="Genomic_DNA"/>
</dbReference>
<dbReference type="GO" id="GO:0015386">
    <property type="term" value="F:potassium:proton antiporter activity"/>
    <property type="evidence" value="ECO:0007669"/>
    <property type="project" value="TreeGrafter"/>
</dbReference>
<dbReference type="GO" id="GO:0090333">
    <property type="term" value="P:regulation of stomatal closure"/>
    <property type="evidence" value="ECO:0007669"/>
    <property type="project" value="TreeGrafter"/>
</dbReference>
<dbReference type="InterPro" id="IPR018422">
    <property type="entry name" value="Cation/H_exchanger_CPA1"/>
</dbReference>
<evidence type="ECO:0000256" key="10">
    <source>
        <dbReference type="ARBA" id="ARBA00023201"/>
    </source>
</evidence>
<dbReference type="InterPro" id="IPR004709">
    <property type="entry name" value="NaH_exchanger"/>
</dbReference>
<evidence type="ECO:0000256" key="3">
    <source>
        <dbReference type="ARBA" id="ARBA00022538"/>
    </source>
</evidence>
<keyword evidence="8" id="KW-0406">Ion transport</keyword>
<comment type="subcellular location">
    <subcellularLocation>
        <location evidence="1">Membrane</location>
        <topology evidence="1">Multi-pass membrane protein</topology>
    </subcellularLocation>
</comment>
<feature type="transmembrane region" description="Helical" evidence="13">
    <location>
        <begin position="52"/>
        <end position="70"/>
    </location>
</feature>
<feature type="transmembrane region" description="Helical" evidence="13">
    <location>
        <begin position="107"/>
        <end position="128"/>
    </location>
</feature>
<gene>
    <name evidence="15" type="ORF">CURHAP_LOCUS40948</name>
</gene>
<dbReference type="Proteomes" id="UP000507222">
    <property type="component" value="Unassembled WGS sequence"/>
</dbReference>
<feature type="transmembrane region" description="Helical" evidence="13">
    <location>
        <begin position="218"/>
        <end position="240"/>
    </location>
</feature>
<feature type="transmembrane region" description="Helical" evidence="13">
    <location>
        <begin position="305"/>
        <end position="323"/>
    </location>
</feature>
<keyword evidence="6 13" id="KW-1133">Transmembrane helix</keyword>
<keyword evidence="4 13" id="KW-0812">Transmembrane</keyword>
<dbReference type="Pfam" id="PF00999">
    <property type="entry name" value="Na_H_Exchanger"/>
    <property type="match status" value="1"/>
</dbReference>
<evidence type="ECO:0000256" key="8">
    <source>
        <dbReference type="ARBA" id="ARBA00023065"/>
    </source>
</evidence>
<evidence type="ECO:0000256" key="9">
    <source>
        <dbReference type="ARBA" id="ARBA00023136"/>
    </source>
</evidence>
<reference evidence="15 16" key="1">
    <citation type="submission" date="2020-05" db="EMBL/GenBank/DDBJ databases">
        <authorList>
            <person name="Campoy J."/>
            <person name="Schneeberger K."/>
            <person name="Spophaly S."/>
        </authorList>
    </citation>
    <scope>NUCLEOTIDE SEQUENCE [LARGE SCALE GENOMIC DNA]</scope>
    <source>
        <strain evidence="15">PruArmRojPasFocal</strain>
    </source>
</reference>
<keyword evidence="7" id="KW-0915">Sodium</keyword>
<keyword evidence="9 13" id="KW-0472">Membrane</keyword>
<protein>
    <recommendedName>
        <fullName evidence="14">Cation/H+ exchanger transmembrane domain-containing protein</fullName>
    </recommendedName>
</protein>
<dbReference type="GO" id="GO:0015385">
    <property type="term" value="F:sodium:proton antiporter activity"/>
    <property type="evidence" value="ECO:0007669"/>
    <property type="project" value="InterPro"/>
</dbReference>
<evidence type="ECO:0000256" key="2">
    <source>
        <dbReference type="ARBA" id="ARBA00022448"/>
    </source>
</evidence>
<dbReference type="GO" id="GO:0098719">
    <property type="term" value="P:sodium ion import across plasma membrane"/>
    <property type="evidence" value="ECO:0007669"/>
    <property type="project" value="TreeGrafter"/>
</dbReference>
<evidence type="ECO:0000256" key="11">
    <source>
        <dbReference type="ARBA" id="ARBA00047524"/>
    </source>
</evidence>
<dbReference type="PANTHER" id="PTHR10110">
    <property type="entry name" value="SODIUM/HYDROGEN EXCHANGER"/>
    <property type="match status" value="1"/>
</dbReference>
<accession>A0A6J5VBP6</accession>
<evidence type="ECO:0000256" key="7">
    <source>
        <dbReference type="ARBA" id="ARBA00023053"/>
    </source>
</evidence>
<feature type="transmembrane region" description="Helical" evidence="13">
    <location>
        <begin position="417"/>
        <end position="437"/>
    </location>
</feature>
<dbReference type="AlphaFoldDB" id="A0A6J5VBP6"/>
<feature type="transmembrane region" description="Helical" evidence="13">
    <location>
        <begin position="260"/>
        <end position="285"/>
    </location>
</feature>
<organism evidence="15 16">
    <name type="scientific">Prunus armeniaca</name>
    <name type="common">Apricot</name>
    <name type="synonym">Armeniaca vulgaris</name>
    <dbReference type="NCBI Taxonomy" id="36596"/>
    <lineage>
        <taxon>Eukaryota</taxon>
        <taxon>Viridiplantae</taxon>
        <taxon>Streptophyta</taxon>
        <taxon>Embryophyta</taxon>
        <taxon>Tracheophyta</taxon>
        <taxon>Spermatophyta</taxon>
        <taxon>Magnoliopsida</taxon>
        <taxon>eudicotyledons</taxon>
        <taxon>Gunneridae</taxon>
        <taxon>Pentapetalae</taxon>
        <taxon>rosids</taxon>
        <taxon>fabids</taxon>
        <taxon>Rosales</taxon>
        <taxon>Rosaceae</taxon>
        <taxon>Amygdaloideae</taxon>
        <taxon>Amygdaleae</taxon>
        <taxon>Prunus</taxon>
    </lineage>
</organism>
<dbReference type="PANTHER" id="PTHR10110:SF117">
    <property type="entry name" value="SODIUM_HYDROGEN EXCHANGER 2"/>
    <property type="match status" value="1"/>
</dbReference>
<keyword evidence="2" id="KW-0813">Transport</keyword>
<name>A0A6J5VBP6_PRUAR</name>
<dbReference type="PRINTS" id="PR01084">
    <property type="entry name" value="NAHEXCHNGR"/>
</dbReference>
<evidence type="ECO:0000256" key="4">
    <source>
        <dbReference type="ARBA" id="ARBA00022692"/>
    </source>
</evidence>
<feature type="transmembrane region" description="Helical" evidence="13">
    <location>
        <begin position="343"/>
        <end position="363"/>
    </location>
</feature>
<evidence type="ECO:0000259" key="14">
    <source>
        <dbReference type="Pfam" id="PF00999"/>
    </source>
</evidence>
<keyword evidence="5" id="KW-0630">Potassium</keyword>
<dbReference type="InterPro" id="IPR006153">
    <property type="entry name" value="Cation/H_exchanger_TM"/>
</dbReference>
<evidence type="ECO:0000256" key="12">
    <source>
        <dbReference type="ARBA" id="ARBA00047912"/>
    </source>
</evidence>
<dbReference type="Gene3D" id="6.10.140.1330">
    <property type="match status" value="1"/>
</dbReference>
<sequence>MAAHLSYLMSKLQTLSTSDHSSVVSMNLFVALLLACIVIGHLLEENRWVNESITALLIGVCTGIVILLISRGKSSHLLVFSEDLFFIYLLPPIIFNAGFQVKKKQFFVNFITIVMFGAIGTLISFCIISLGATQIFKKLDIGSLEIGDYLAIGAIFAATDSVCTLQVLNQDETPLLYSLVFGEGVVNDATSVVLFNAIQSFDLTHIDSRIALHFMGNFLYLFFTSTMLGVFAGLLSAYIIKKLYFGRHSTDREVALMMLMAYLSYILAELFYLSGILTVFFCGIVMSHYTWHNVTESSRVTTKHAFATLSFVAEIFIFLYVGMDALDIEKWRFVSDSPGTSVAVSSILLGLLMLGRAAFVFPLSFLSNLAKKNPYEKISLRQQVIIWWAGLMRGAVSIALAYNQFTRSGHTQLRPNAILITSTITVVLFSTVVFGLMTKPLIRFLVPHSKQTTSMVLSEPNTPKSIIVPLLGQDSEGDLGSQEVRRPASIRDLLTTPTHTVHRYWRKFDNAFMRPVFGGRGFVPFVPGSPTERNNTQWQ</sequence>
<comment type="catalytic activity">
    <reaction evidence="12">
        <text>K(+)(in) + H(+)(out) = K(+)(out) + H(+)(in)</text>
        <dbReference type="Rhea" id="RHEA:29467"/>
        <dbReference type="ChEBI" id="CHEBI:15378"/>
        <dbReference type="ChEBI" id="CHEBI:29103"/>
    </reaction>
</comment>
<dbReference type="GO" id="GO:0005886">
    <property type="term" value="C:plasma membrane"/>
    <property type="evidence" value="ECO:0007669"/>
    <property type="project" value="TreeGrafter"/>
</dbReference>
<evidence type="ECO:0000256" key="5">
    <source>
        <dbReference type="ARBA" id="ARBA00022958"/>
    </source>
</evidence>